<gene>
    <name evidence="1" type="ORF">CLV29_2330</name>
</gene>
<dbReference type="GO" id="GO:0005975">
    <property type="term" value="P:carbohydrate metabolic process"/>
    <property type="evidence" value="ECO:0007669"/>
    <property type="project" value="InterPro"/>
</dbReference>
<protein>
    <recommendedName>
        <fullName evidence="3">Prenyltransferase/squalene oxidase-like repeat protein</fullName>
    </recommendedName>
</protein>
<reference evidence="1 2" key="1">
    <citation type="submission" date="2019-03" db="EMBL/GenBank/DDBJ databases">
        <title>Genomic Encyclopedia of Archaeal and Bacterial Type Strains, Phase II (KMG-II): from individual species to whole genera.</title>
        <authorList>
            <person name="Goeker M."/>
        </authorList>
    </citation>
    <scope>NUCLEOTIDE SEQUENCE [LARGE SCALE GENOMIC DNA]</scope>
    <source>
        <strain evidence="1 2">DSM 24323</strain>
    </source>
</reference>
<accession>A0A4R7J1A1</accession>
<dbReference type="Gene3D" id="1.50.10.10">
    <property type="match status" value="1"/>
</dbReference>
<proteinExistence type="predicted"/>
<dbReference type="InterPro" id="IPR008928">
    <property type="entry name" value="6-hairpin_glycosidase_sf"/>
</dbReference>
<dbReference type="EMBL" id="SOAW01000002">
    <property type="protein sequence ID" value="TDT30922.1"/>
    <property type="molecule type" value="Genomic_DNA"/>
</dbReference>
<keyword evidence="2" id="KW-1185">Reference proteome</keyword>
<dbReference type="Proteomes" id="UP000295371">
    <property type="component" value="Unassembled WGS sequence"/>
</dbReference>
<organism evidence="1 2">
    <name type="scientific">Naumannella halotolerans</name>
    <dbReference type="NCBI Taxonomy" id="993414"/>
    <lineage>
        <taxon>Bacteria</taxon>
        <taxon>Bacillati</taxon>
        <taxon>Actinomycetota</taxon>
        <taxon>Actinomycetes</taxon>
        <taxon>Propionibacteriales</taxon>
        <taxon>Propionibacteriaceae</taxon>
        <taxon>Naumannella</taxon>
    </lineage>
</organism>
<comment type="caution">
    <text evidence="1">The sequence shown here is derived from an EMBL/GenBank/DDBJ whole genome shotgun (WGS) entry which is preliminary data.</text>
</comment>
<sequence>MVPGLLSDAQVCRTGRWIASLQLPSGAIPWFDHGHIDPWDHVEAAMGLSLAGYLEEAAAAYEWSARTQRADGSWPIKIGNDETVLDPGTDANFTSYVAVGVWHHWSITGDDQFLHRMWPVVSAALDKVAGMQTADGMIAWAEDADGRRFEEALVSGSSSVFHALTAGVVLAERLGRPRPDWERLRQRIGHDLRSHPGSFADRRRYSMDWYYPMLGGALTGEAARTRIRTDWDRYVENGYGIRCVDDQPWVTGAETAELAITLASLGLRSAAMQLLTDVQHLREPDGSYWTGLVLTDGVRWPVELSSWTAAAMLLAADAITETTPGHRVHRPVGRPGPVDCARCRH</sequence>
<dbReference type="AlphaFoldDB" id="A0A4R7J1A1"/>
<evidence type="ECO:0008006" key="3">
    <source>
        <dbReference type="Google" id="ProtNLM"/>
    </source>
</evidence>
<name>A0A4R7J1A1_9ACTN</name>
<evidence type="ECO:0000313" key="2">
    <source>
        <dbReference type="Proteomes" id="UP000295371"/>
    </source>
</evidence>
<dbReference type="SUPFAM" id="SSF48208">
    <property type="entry name" value="Six-hairpin glycosidases"/>
    <property type="match status" value="1"/>
</dbReference>
<dbReference type="InterPro" id="IPR012341">
    <property type="entry name" value="6hp_glycosidase-like_sf"/>
</dbReference>
<evidence type="ECO:0000313" key="1">
    <source>
        <dbReference type="EMBL" id="TDT30922.1"/>
    </source>
</evidence>